<dbReference type="SUPFAM" id="SSF53254">
    <property type="entry name" value="Phosphoglycerate mutase-like"/>
    <property type="match status" value="2"/>
</dbReference>
<evidence type="ECO:0000313" key="8">
    <source>
        <dbReference type="WBParaSite" id="ASIM_0001723701-mRNA-1"/>
    </source>
</evidence>
<keyword evidence="6" id="KW-1015">Disulfide bond</keyword>
<reference evidence="8" key="1">
    <citation type="submission" date="2017-02" db="UniProtKB">
        <authorList>
            <consortium name="WormBaseParasite"/>
        </authorList>
    </citation>
    <scope>IDENTIFICATION</scope>
</reference>
<comment type="catalytic activity">
    <reaction evidence="1">
        <text>a phosphate monoester + H2O = an alcohol + phosphate</text>
        <dbReference type="Rhea" id="RHEA:15017"/>
        <dbReference type="ChEBI" id="CHEBI:15377"/>
        <dbReference type="ChEBI" id="CHEBI:30879"/>
        <dbReference type="ChEBI" id="CHEBI:43474"/>
        <dbReference type="ChEBI" id="CHEBI:67140"/>
        <dbReference type="EC" id="3.1.3.2"/>
    </reaction>
</comment>
<dbReference type="InterPro" id="IPR029033">
    <property type="entry name" value="His_PPase_superfam"/>
</dbReference>
<evidence type="ECO:0000256" key="6">
    <source>
        <dbReference type="ARBA" id="ARBA00023157"/>
    </source>
</evidence>
<organism evidence="8">
    <name type="scientific">Anisakis simplex</name>
    <name type="common">Herring worm</name>
    <dbReference type="NCBI Taxonomy" id="6269"/>
    <lineage>
        <taxon>Eukaryota</taxon>
        <taxon>Metazoa</taxon>
        <taxon>Ecdysozoa</taxon>
        <taxon>Nematoda</taxon>
        <taxon>Chromadorea</taxon>
        <taxon>Rhabditida</taxon>
        <taxon>Spirurina</taxon>
        <taxon>Ascaridomorpha</taxon>
        <taxon>Ascaridoidea</taxon>
        <taxon>Anisakidae</taxon>
        <taxon>Anisakis</taxon>
        <taxon>Anisakis simplex complex</taxon>
    </lineage>
</organism>
<proteinExistence type="inferred from homology"/>
<evidence type="ECO:0000256" key="2">
    <source>
        <dbReference type="ARBA" id="ARBA00005375"/>
    </source>
</evidence>
<dbReference type="Gene3D" id="3.40.50.1240">
    <property type="entry name" value="Phosphoglycerate mutase-like"/>
    <property type="match status" value="2"/>
</dbReference>
<protein>
    <recommendedName>
        <fullName evidence="3">acid phosphatase</fullName>
        <ecNumber evidence="3">3.1.3.2</ecNumber>
    </recommendedName>
</protein>
<dbReference type="Pfam" id="PF00328">
    <property type="entry name" value="His_Phos_2"/>
    <property type="match status" value="2"/>
</dbReference>
<keyword evidence="5" id="KW-0378">Hydrolase</keyword>
<evidence type="ECO:0000256" key="7">
    <source>
        <dbReference type="ARBA" id="ARBA00023180"/>
    </source>
</evidence>
<keyword evidence="4" id="KW-0732">Signal</keyword>
<evidence type="ECO:0000256" key="1">
    <source>
        <dbReference type="ARBA" id="ARBA00000032"/>
    </source>
</evidence>
<dbReference type="GO" id="GO:0003993">
    <property type="term" value="F:acid phosphatase activity"/>
    <property type="evidence" value="ECO:0007669"/>
    <property type="project" value="UniProtKB-EC"/>
</dbReference>
<evidence type="ECO:0000256" key="4">
    <source>
        <dbReference type="ARBA" id="ARBA00022729"/>
    </source>
</evidence>
<dbReference type="PANTHER" id="PTHR11567">
    <property type="entry name" value="ACID PHOSPHATASE-RELATED"/>
    <property type="match status" value="1"/>
</dbReference>
<name>A0A0M3K8E6_ANISI</name>
<sequence>LLCQISDQAPANQDQLHLVQVIWRDGDHVPARICKKDANHWPGQQWGQLTVTGMQQHHALGALLFKKYAIQAELLNTTYSSSELHIRTVDLNRTITSATSNALGMFYDDSNLVTGLDYPNNKDWPKGYLPIPVHMIEQQTDHVRSTAPNEVLSKSNEVLKSTEIVITKRTGQLSMLLSLDSECARRRYLINDVLRKSKQFTETEQKAQAFLDELSKICGEKVTLTDVPFLMNSYRIERSQGRMPLLSRERYQKLQPIENLLNNYMNGKGIEGIQDIDLSVELPKVRAGGLLWQILNRMDAKVKCLNSATDKKTKECKYLDKLKYYAYSVAGNMFDAFMATAHLETPSAQNRTSDASAILFEFWTTAEGVNAIKVFYVDCPTSDFKSLNPQICNGTAKDFCVLDEFKKKMQPYNPGDIDALCSQVPSSYQNTKSQSVRASEQEIQSLAIDKQQEELNSTAADAAGRKRELIFVHAAWRHGDRTPKSICPNDRDNQASTWRKGHGDTTVLGMQEQQQLGALIYNEYAVKNKFLSATYNSAELYVRAVDLNRTLTSAQSNLLGMYYNRPNQDNLYPHEAAWPKGYFPIPIHTVNMATDYVSSVMTTHQVSDPHAICARKNDLLALQWKTEKVTEFVKNNQEFLKEVSNVCGAPLTIKNISVAVDTMFVEKKLFRITALISSGIYAGAFYLDSVNETFHGYNLRVDLATIADQMFSIGEHQQNGMYVDPRP</sequence>
<dbReference type="WBParaSite" id="ASIM_0001723701-mRNA-1">
    <property type="protein sequence ID" value="ASIM_0001723701-mRNA-1"/>
    <property type="gene ID" value="ASIM_0001723701"/>
</dbReference>
<evidence type="ECO:0000256" key="5">
    <source>
        <dbReference type="ARBA" id="ARBA00022801"/>
    </source>
</evidence>
<dbReference type="EC" id="3.1.3.2" evidence="3"/>
<dbReference type="CDD" id="cd07061">
    <property type="entry name" value="HP_HAP_like"/>
    <property type="match status" value="2"/>
</dbReference>
<dbReference type="PANTHER" id="PTHR11567:SF211">
    <property type="entry name" value="PROSTATIC ACID PHOSPHATASE"/>
    <property type="match status" value="1"/>
</dbReference>
<accession>A0A0M3K8E6</accession>
<comment type="similarity">
    <text evidence="2">Belongs to the histidine acid phosphatase family.</text>
</comment>
<keyword evidence="7" id="KW-0325">Glycoprotein</keyword>
<evidence type="ECO:0000256" key="3">
    <source>
        <dbReference type="ARBA" id="ARBA00012646"/>
    </source>
</evidence>
<dbReference type="AlphaFoldDB" id="A0A0M3K8E6"/>
<dbReference type="InterPro" id="IPR000560">
    <property type="entry name" value="His_Pase_clade-2"/>
</dbReference>
<dbReference type="InterPro" id="IPR050645">
    <property type="entry name" value="Histidine_acid_phosphatase"/>
</dbReference>